<gene>
    <name evidence="3" type="ORF">ETSY2_50030</name>
</gene>
<dbReference type="Proteomes" id="UP000019140">
    <property type="component" value="Unassembled WGS sequence"/>
</dbReference>
<protein>
    <recommendedName>
        <fullName evidence="2">Big-1 domain-containing protein</fullName>
    </recommendedName>
</protein>
<reference evidence="3 4" key="1">
    <citation type="journal article" date="2014" name="Nature">
        <title>An environmental bacterial taxon with a large and distinct metabolic repertoire.</title>
        <authorList>
            <person name="Wilson M.C."/>
            <person name="Mori T."/>
            <person name="Ruckert C."/>
            <person name="Uria A.R."/>
            <person name="Helf M.J."/>
            <person name="Takada K."/>
            <person name="Gernert C."/>
            <person name="Steffens U.A."/>
            <person name="Heycke N."/>
            <person name="Schmitt S."/>
            <person name="Rinke C."/>
            <person name="Helfrich E.J."/>
            <person name="Brachmann A.O."/>
            <person name="Gurgui C."/>
            <person name="Wakimoto T."/>
            <person name="Kracht M."/>
            <person name="Crusemann M."/>
            <person name="Hentschel U."/>
            <person name="Abe I."/>
            <person name="Matsunaga S."/>
            <person name="Kalinowski J."/>
            <person name="Takeyama H."/>
            <person name="Piel J."/>
        </authorList>
    </citation>
    <scope>NUCLEOTIDE SEQUENCE [LARGE SCALE GENOMIC DNA]</scope>
    <source>
        <strain evidence="4">TSY2</strain>
    </source>
</reference>
<dbReference type="InterPro" id="IPR008964">
    <property type="entry name" value="Invasin/intimin_cell_adhesion"/>
</dbReference>
<dbReference type="AlphaFoldDB" id="W4L8C9"/>
<dbReference type="HOGENOM" id="CLU_528458_0_0_7"/>
<feature type="domain" description="Big-1" evidence="2">
    <location>
        <begin position="150"/>
        <end position="243"/>
    </location>
</feature>
<organism evidence="3 4">
    <name type="scientific">Candidatus Entotheonella gemina</name>
    <dbReference type="NCBI Taxonomy" id="1429439"/>
    <lineage>
        <taxon>Bacteria</taxon>
        <taxon>Pseudomonadati</taxon>
        <taxon>Nitrospinota/Tectimicrobiota group</taxon>
        <taxon>Candidatus Tectimicrobiota</taxon>
        <taxon>Candidatus Entotheonellia</taxon>
        <taxon>Candidatus Entotheonellales</taxon>
        <taxon>Candidatus Entotheonellaceae</taxon>
        <taxon>Candidatus Entotheonella</taxon>
    </lineage>
</organism>
<accession>W4L8C9</accession>
<dbReference type="SUPFAM" id="SSF49373">
    <property type="entry name" value="Invasin/intimin cell-adhesion fragments"/>
    <property type="match status" value="3"/>
</dbReference>
<dbReference type="SMART" id="SM00634">
    <property type="entry name" value="BID_1"/>
    <property type="match status" value="3"/>
</dbReference>
<evidence type="ECO:0000313" key="4">
    <source>
        <dbReference type="Proteomes" id="UP000019140"/>
    </source>
</evidence>
<dbReference type="InterPro" id="IPR003344">
    <property type="entry name" value="Big_1_dom"/>
</dbReference>
<evidence type="ECO:0000256" key="1">
    <source>
        <dbReference type="ARBA" id="ARBA00010116"/>
    </source>
</evidence>
<evidence type="ECO:0000259" key="2">
    <source>
        <dbReference type="PROSITE" id="PS51127"/>
    </source>
</evidence>
<keyword evidence="4" id="KW-1185">Reference proteome</keyword>
<dbReference type="Gene3D" id="2.60.40.10">
    <property type="entry name" value="Immunoglobulins"/>
    <property type="match status" value="4"/>
</dbReference>
<proteinExistence type="inferred from homology"/>
<evidence type="ECO:0000313" key="3">
    <source>
        <dbReference type="EMBL" id="ETW94272.1"/>
    </source>
</evidence>
<comment type="similarity">
    <text evidence="1">Belongs to the intimin/invasin family.</text>
</comment>
<feature type="domain" description="Big-1" evidence="2">
    <location>
        <begin position="259"/>
        <end position="352"/>
    </location>
</feature>
<dbReference type="InterPro" id="IPR013783">
    <property type="entry name" value="Ig-like_fold"/>
</dbReference>
<dbReference type="Pfam" id="PF02369">
    <property type="entry name" value="Big_1"/>
    <property type="match status" value="2"/>
</dbReference>
<dbReference type="PROSITE" id="PS51127">
    <property type="entry name" value="BIG1"/>
    <property type="match status" value="3"/>
</dbReference>
<feature type="non-terminal residue" evidence="3">
    <location>
        <position position="516"/>
    </location>
</feature>
<name>W4L8C9_9BACT</name>
<sequence length="516" mass="52412">MVLKERHPVPIAFLQGCGSNSGGDSAAPSSGANLNLSLRSTTGANTLTADGISSLDIEVSATHQDDGRPIANLEIMFSTTAGVLSAGTTTNTNTRQVTGNSVTVRTNANGIAFVTLTATNIIGSAIVTAETPEGFRQSFAVSFVSGVPAAMTLTATPTTIASGASAAIEARVVDDAGRAVAGVAVTFSIAPNLSGALLGNTSVNTDVDGIASTTLTGGTSAGTDTVRAQISGNITATVDVAVIAQTTGGDTPPTISIDSISLLVSSPQIDSDDSQRKVTLTALVRDINNNFVSDIPVSFSADSGGIQVVQGTTDASGAATAELSTAGDPANRRIEVTATAGTLSATNFVEVSGTTLTLNGPNTLAQGGTTTLSILLQDSGGNGIPNECIAITADANNTLDSPAEADVNDCTDIGSATDLKLRTDFNGHATLNVTVNQGGEQTITAEALARTNRLGDRFITRGTITLIVSSANFTFISPDPDLPPREINLGDQEMVTIEWRDDQGTPQPNKIVSNSR</sequence>
<dbReference type="PROSITE" id="PS51257">
    <property type="entry name" value="PROKAR_LIPOPROTEIN"/>
    <property type="match status" value="1"/>
</dbReference>
<dbReference type="EMBL" id="AZHX01002493">
    <property type="protein sequence ID" value="ETW94272.1"/>
    <property type="molecule type" value="Genomic_DNA"/>
</dbReference>
<comment type="caution">
    <text evidence="3">The sequence shown here is derived from an EMBL/GenBank/DDBJ whole genome shotgun (WGS) entry which is preliminary data.</text>
</comment>
<feature type="domain" description="Big-1" evidence="2">
    <location>
        <begin position="37"/>
        <end position="144"/>
    </location>
</feature>